<dbReference type="Proteomes" id="UP000669133">
    <property type="component" value="Unassembled WGS sequence"/>
</dbReference>
<comment type="caution">
    <text evidence="2">The sequence shown here is derived from an EMBL/GenBank/DDBJ whole genome shotgun (WGS) entry which is preliminary data.</text>
</comment>
<name>A0A8H7ZG42_9ASCO</name>
<organism evidence="2 3">
    <name type="scientific">Candida metapsilosis</name>
    <dbReference type="NCBI Taxonomy" id="273372"/>
    <lineage>
        <taxon>Eukaryota</taxon>
        <taxon>Fungi</taxon>
        <taxon>Dikarya</taxon>
        <taxon>Ascomycota</taxon>
        <taxon>Saccharomycotina</taxon>
        <taxon>Pichiomycetes</taxon>
        <taxon>Debaryomycetaceae</taxon>
        <taxon>Candida/Lodderomyces clade</taxon>
        <taxon>Candida</taxon>
    </lineage>
</organism>
<proteinExistence type="predicted"/>
<evidence type="ECO:0000256" key="1">
    <source>
        <dbReference type="SAM" id="MobiDB-lite"/>
    </source>
</evidence>
<dbReference type="GeneID" id="93650428"/>
<dbReference type="OrthoDB" id="4095076at2759"/>
<keyword evidence="3" id="KW-1185">Reference proteome</keyword>
<evidence type="ECO:0000313" key="3">
    <source>
        <dbReference type="Proteomes" id="UP000669133"/>
    </source>
</evidence>
<accession>A0A8H7ZG42</accession>
<dbReference type="AlphaFoldDB" id="A0A8H7ZG42"/>
<reference evidence="2 3" key="1">
    <citation type="submission" date="2020-12" db="EMBL/GenBank/DDBJ databases">
        <title>Effect of drift, selection, and recombination on the evolution of hybrid genomes in Candida yeast pathogens.</title>
        <authorList>
            <person name="Mixao V."/>
            <person name="Ksiezopolska E."/>
            <person name="Saus E."/>
            <person name="Boekhout T."/>
            <person name="Gacser A."/>
            <person name="Gabaldon T."/>
        </authorList>
    </citation>
    <scope>NUCLEOTIDE SEQUENCE [LARGE SCALE GENOMIC DNA]</scope>
    <source>
        <strain evidence="2 3">BP57</strain>
    </source>
</reference>
<dbReference type="RefSeq" id="XP_067549035.1">
    <property type="nucleotide sequence ID" value="XM_067690583.1"/>
</dbReference>
<evidence type="ECO:0000313" key="2">
    <source>
        <dbReference type="EMBL" id="KAG5419919.1"/>
    </source>
</evidence>
<gene>
    <name evidence="2" type="ORF">I9W82_001799</name>
</gene>
<protein>
    <submittedName>
        <fullName evidence="2">Uncharacterized protein</fullName>
    </submittedName>
</protein>
<feature type="compositionally biased region" description="Basic and acidic residues" evidence="1">
    <location>
        <begin position="629"/>
        <end position="651"/>
    </location>
</feature>
<sequence>MDLPLEIQMRLLYMVPQSNLKYINSHYYILYNDLFYHKIVAIFGDDTINVIIKVLPWLKPYIKSLDSFRYVNRKIIAKRLKLIDNLNKEDEYVSMNSDNLISFRAITTNPTQVESLRQEFGDRYDESATAEKEEDTQLQTYNPLNVQYVKDSWKYIYSILKNKRLYAEYSDYKIDEPKNYVFNHFVEINHTYLLSYSKDVWLAPGQYNLNIGLAVKHGHGLGTTKFEIKYDVYDEEDEEVEHELKAEAQFEDLDEADEDAMEQDAEGVVEMDGVRATSGHNRNSINNHTSNEGSSTLGSRIIRPSGIVNGGGVDRSVSGSMDHTVDANANGHPSIENNTAATSPNTTVTKSFYPPTNINDILPKNQFCFLRVAQFTIPPKENQRTKRNKLRRVTIKMEEIGLYLKSGFRIYFIDISQPSLLYDEYDLLYYSMKQTEYKYFINILLKNLYKALNYVQNGGGDENGNCHGRYGTGDPYDLWHEFDKSFLKEYNEEIVNDSNSSWAFKEGDAAKGEFGSGTNFQNYHKRSFSALSGSVSAASSYSSLNSLYSAFKYDLRKLNNYANFYFKNLTSTKRFYKFSTIYQQRQFINRFGDYTLDWKEYSSRPPQPSREPSQGVLSKEKQVLSTLQESRESVNDKYDGDADAENRSVPESKCSYDKLGLKWKIPIVGEL</sequence>
<dbReference type="EMBL" id="JAEOAQ010000002">
    <property type="protein sequence ID" value="KAG5419919.1"/>
    <property type="molecule type" value="Genomic_DNA"/>
</dbReference>
<feature type="compositionally biased region" description="Polar residues" evidence="1">
    <location>
        <begin position="278"/>
        <end position="298"/>
    </location>
</feature>
<feature type="region of interest" description="Disordered" evidence="1">
    <location>
        <begin position="277"/>
        <end position="301"/>
    </location>
</feature>
<feature type="region of interest" description="Disordered" evidence="1">
    <location>
        <begin position="602"/>
        <end position="651"/>
    </location>
</feature>